<evidence type="ECO:0000256" key="6">
    <source>
        <dbReference type="ARBA" id="ARBA00022777"/>
    </source>
</evidence>
<comment type="catalytic activity">
    <reaction evidence="1">
        <text>ATP + protein L-histidine = ADP + protein N-phospho-L-histidine.</text>
        <dbReference type="EC" id="2.7.13.3"/>
    </reaction>
</comment>
<dbReference type="Gene3D" id="3.30.565.10">
    <property type="entry name" value="Histidine kinase-like ATPase, C-terminal domain"/>
    <property type="match status" value="1"/>
</dbReference>
<evidence type="ECO:0000256" key="8">
    <source>
        <dbReference type="ARBA" id="ARBA00023012"/>
    </source>
</evidence>
<dbReference type="Proteomes" id="UP001183410">
    <property type="component" value="Unassembled WGS sequence"/>
</dbReference>
<evidence type="ECO:0000313" key="12">
    <source>
        <dbReference type="Proteomes" id="UP001183410"/>
    </source>
</evidence>
<gene>
    <name evidence="11" type="ORF">RM844_11130</name>
</gene>
<evidence type="ECO:0000256" key="3">
    <source>
        <dbReference type="ARBA" id="ARBA00022553"/>
    </source>
</evidence>
<dbReference type="InterPro" id="IPR003594">
    <property type="entry name" value="HATPase_dom"/>
</dbReference>
<dbReference type="Pfam" id="PF07730">
    <property type="entry name" value="HisKA_3"/>
    <property type="match status" value="1"/>
</dbReference>
<dbReference type="InterPro" id="IPR036890">
    <property type="entry name" value="HATPase_C_sf"/>
</dbReference>
<keyword evidence="8" id="KW-0902">Two-component regulatory system</keyword>
<evidence type="ECO:0000256" key="5">
    <source>
        <dbReference type="ARBA" id="ARBA00022741"/>
    </source>
</evidence>
<name>A0ABU2JQ42_9ACTN</name>
<sequence>MRGKILGRDARYALVGLPSAIATILVLPVLLVGLLSVVLGGLGLLVLPRLVLGLCRWAELHRRRAARVLGESVEPRRAVLPSGVAAQWRWLAREPAVRRALRWVPRFVGTGLPLGLLGLLCFGGLAGTAVVVPLWPLLPEGEASLLGLPAEGWGSALLLGAVQFALLAALARWVLPPFIRWQARDCLAALAPSAEERLAERVGELTESRAGVVDAHGAELRRIERDLHDGAQARLVAIAMRLGVAREELPDDSGALARLLREAQEGAEEAMVELRQVIRSMYPPILADRGLAGALASVASGAPVPTRLDLAELGRVPAAVEAAAYFVVTESLTNVAKHSGAERAEVRLARTADRLRVTVEDNGRGGVDEGRGSGVVGIRRRVAALDGTVEVRSPVGGPTVLRVELPCGS</sequence>
<evidence type="ECO:0000256" key="7">
    <source>
        <dbReference type="ARBA" id="ARBA00022840"/>
    </source>
</evidence>
<dbReference type="CDD" id="cd16917">
    <property type="entry name" value="HATPase_UhpB-NarQ-NarX-like"/>
    <property type="match status" value="1"/>
</dbReference>
<reference evidence="12" key="1">
    <citation type="submission" date="2023-07" db="EMBL/GenBank/DDBJ databases">
        <title>30 novel species of actinomycetes from the DSMZ collection.</title>
        <authorList>
            <person name="Nouioui I."/>
        </authorList>
    </citation>
    <scope>NUCLEOTIDE SEQUENCE [LARGE SCALE GENOMIC DNA]</scope>
    <source>
        <strain evidence="12">DSM 44915</strain>
    </source>
</reference>
<proteinExistence type="predicted"/>
<dbReference type="InterPro" id="IPR050482">
    <property type="entry name" value="Sensor_HK_TwoCompSys"/>
</dbReference>
<evidence type="ECO:0000256" key="1">
    <source>
        <dbReference type="ARBA" id="ARBA00000085"/>
    </source>
</evidence>
<keyword evidence="4" id="KW-0808">Transferase</keyword>
<dbReference type="PANTHER" id="PTHR24421:SF10">
    <property type="entry name" value="NITRATE_NITRITE SENSOR PROTEIN NARQ"/>
    <property type="match status" value="1"/>
</dbReference>
<evidence type="ECO:0000256" key="4">
    <source>
        <dbReference type="ARBA" id="ARBA00022679"/>
    </source>
</evidence>
<feature type="transmembrane region" description="Helical" evidence="9">
    <location>
        <begin position="107"/>
        <end position="135"/>
    </location>
</feature>
<protein>
    <recommendedName>
        <fullName evidence="2">histidine kinase</fullName>
        <ecNumber evidence="2">2.7.13.3</ecNumber>
    </recommendedName>
</protein>
<keyword evidence="5" id="KW-0547">Nucleotide-binding</keyword>
<feature type="transmembrane region" description="Helical" evidence="9">
    <location>
        <begin position="37"/>
        <end position="57"/>
    </location>
</feature>
<dbReference type="EMBL" id="JAVREO010000005">
    <property type="protein sequence ID" value="MDT0266844.1"/>
    <property type="molecule type" value="Genomic_DNA"/>
</dbReference>
<feature type="domain" description="Histidine kinase/HSP90-like ATPase" evidence="10">
    <location>
        <begin position="319"/>
        <end position="409"/>
    </location>
</feature>
<dbReference type="PANTHER" id="PTHR24421">
    <property type="entry name" value="NITRATE/NITRITE SENSOR PROTEIN NARX-RELATED"/>
    <property type="match status" value="1"/>
</dbReference>
<keyword evidence="12" id="KW-1185">Reference proteome</keyword>
<evidence type="ECO:0000313" key="11">
    <source>
        <dbReference type="EMBL" id="MDT0266844.1"/>
    </source>
</evidence>
<dbReference type="SUPFAM" id="SSF55874">
    <property type="entry name" value="ATPase domain of HSP90 chaperone/DNA topoisomerase II/histidine kinase"/>
    <property type="match status" value="1"/>
</dbReference>
<feature type="transmembrane region" description="Helical" evidence="9">
    <location>
        <begin position="12"/>
        <end position="31"/>
    </location>
</feature>
<organism evidence="11 12">
    <name type="scientific">Streptomyces chisholmiae</name>
    <dbReference type="NCBI Taxonomy" id="3075540"/>
    <lineage>
        <taxon>Bacteria</taxon>
        <taxon>Bacillati</taxon>
        <taxon>Actinomycetota</taxon>
        <taxon>Actinomycetes</taxon>
        <taxon>Kitasatosporales</taxon>
        <taxon>Streptomycetaceae</taxon>
        <taxon>Streptomyces</taxon>
    </lineage>
</organism>
<dbReference type="EC" id="2.7.13.3" evidence="2"/>
<feature type="transmembrane region" description="Helical" evidence="9">
    <location>
        <begin position="155"/>
        <end position="175"/>
    </location>
</feature>
<dbReference type="InterPro" id="IPR025828">
    <property type="entry name" value="Put_sensor_dom"/>
</dbReference>
<keyword evidence="9" id="KW-0472">Membrane</keyword>
<accession>A0ABU2JQ42</accession>
<dbReference type="GO" id="GO:0016301">
    <property type="term" value="F:kinase activity"/>
    <property type="evidence" value="ECO:0007669"/>
    <property type="project" value="UniProtKB-KW"/>
</dbReference>
<dbReference type="InterPro" id="IPR011712">
    <property type="entry name" value="Sig_transdc_His_kin_sub3_dim/P"/>
</dbReference>
<dbReference type="Gene3D" id="1.20.5.1930">
    <property type="match status" value="1"/>
</dbReference>
<keyword evidence="3" id="KW-0597">Phosphoprotein</keyword>
<evidence type="ECO:0000256" key="9">
    <source>
        <dbReference type="SAM" id="Phobius"/>
    </source>
</evidence>
<keyword evidence="7" id="KW-0067">ATP-binding</keyword>
<dbReference type="Pfam" id="PF02518">
    <property type="entry name" value="HATPase_c"/>
    <property type="match status" value="1"/>
</dbReference>
<evidence type="ECO:0000259" key="10">
    <source>
        <dbReference type="SMART" id="SM00387"/>
    </source>
</evidence>
<dbReference type="RefSeq" id="WP_311666884.1">
    <property type="nucleotide sequence ID" value="NZ_JAVREO010000005.1"/>
</dbReference>
<dbReference type="Pfam" id="PF13796">
    <property type="entry name" value="Sensor"/>
    <property type="match status" value="1"/>
</dbReference>
<keyword evidence="9" id="KW-1133">Transmembrane helix</keyword>
<keyword evidence="6 11" id="KW-0418">Kinase</keyword>
<keyword evidence="9" id="KW-0812">Transmembrane</keyword>
<comment type="caution">
    <text evidence="11">The sequence shown here is derived from an EMBL/GenBank/DDBJ whole genome shotgun (WGS) entry which is preliminary data.</text>
</comment>
<dbReference type="SMART" id="SM00387">
    <property type="entry name" value="HATPase_c"/>
    <property type="match status" value="1"/>
</dbReference>
<evidence type="ECO:0000256" key="2">
    <source>
        <dbReference type="ARBA" id="ARBA00012438"/>
    </source>
</evidence>